<sequence>MNSNNQIVMDESSWFCSMTAIPPFSIHSMVYDWLISHNFQFFSFCNRKSNSVDETGLETTSSATGPNHLTILLCLVLCLCLVSVLDKIKSFLKSIPNREMDNDNQTITTTQSSNTFIQKIVNYSMVLIHERRIGLIITTIGLFVFAFFVLSHKTDEQVILLIKSNKKQFTIVTLNQTLSENSTISTPPSISQNNTSNNLLETHSNQTNQISTSLRENSVNNNVQNTSPSRIIKNQQLYISLIKSTWIEMQLQNQLKVGTVTMTPSQQDTFLESAFKAILNIALLALKFFYIYLAMIGLILLLRWLTLGSLSGISAHPIGMAPPLPPTIPNASLQFNFASP</sequence>
<keyword evidence="1" id="KW-0812">Transmembrane</keyword>
<dbReference type="GeneID" id="8861240"/>
<evidence type="ECO:0000313" key="2">
    <source>
        <dbReference type="EMBL" id="EFC47063.1"/>
    </source>
</evidence>
<dbReference type="VEuPathDB" id="AmoebaDB:NAEGRDRAFT_78938"/>
<keyword evidence="3" id="KW-1185">Reference proteome</keyword>
<organism evidence="3">
    <name type="scientific">Naegleria gruberi</name>
    <name type="common">Amoeba</name>
    <dbReference type="NCBI Taxonomy" id="5762"/>
    <lineage>
        <taxon>Eukaryota</taxon>
        <taxon>Discoba</taxon>
        <taxon>Heterolobosea</taxon>
        <taxon>Tetramitia</taxon>
        <taxon>Eutetramitia</taxon>
        <taxon>Vahlkampfiidae</taxon>
        <taxon>Naegleria</taxon>
    </lineage>
</organism>
<dbReference type="InParanoid" id="D2V7U5"/>
<gene>
    <name evidence="2" type="ORF">NAEGRDRAFT_78938</name>
</gene>
<reference evidence="2 3" key="1">
    <citation type="journal article" date="2010" name="Cell">
        <title>The genome of Naegleria gruberi illuminates early eukaryotic versatility.</title>
        <authorList>
            <person name="Fritz-Laylin L.K."/>
            <person name="Prochnik S.E."/>
            <person name="Ginger M.L."/>
            <person name="Dacks J.B."/>
            <person name="Carpenter M.L."/>
            <person name="Field M.C."/>
            <person name="Kuo A."/>
            <person name="Paredez A."/>
            <person name="Chapman J."/>
            <person name="Pham J."/>
            <person name="Shu S."/>
            <person name="Neupane R."/>
            <person name="Cipriano M."/>
            <person name="Mancuso J."/>
            <person name="Tu H."/>
            <person name="Salamov A."/>
            <person name="Lindquist E."/>
            <person name="Shapiro H."/>
            <person name="Lucas S."/>
            <person name="Grigoriev I.V."/>
            <person name="Cande W.Z."/>
            <person name="Fulton C."/>
            <person name="Rokhsar D.S."/>
            <person name="Dawson S.C."/>
        </authorList>
    </citation>
    <scope>NUCLEOTIDE SEQUENCE [LARGE SCALE GENOMIC DNA]</scope>
    <source>
        <strain evidence="2 3">NEG-M</strain>
    </source>
</reference>
<dbReference type="EMBL" id="GG738856">
    <property type="protein sequence ID" value="EFC47063.1"/>
    <property type="molecule type" value="Genomic_DNA"/>
</dbReference>
<evidence type="ECO:0000256" key="1">
    <source>
        <dbReference type="SAM" id="Phobius"/>
    </source>
</evidence>
<protein>
    <submittedName>
        <fullName evidence="2">Uncharacterized protein</fullName>
    </submittedName>
</protein>
<name>D2V7U5_NAEGR</name>
<dbReference type="Proteomes" id="UP000006671">
    <property type="component" value="Unassembled WGS sequence"/>
</dbReference>
<dbReference type="AlphaFoldDB" id="D2V7U5"/>
<accession>D2V7U5</accession>
<feature type="transmembrane region" description="Helical" evidence="1">
    <location>
        <begin position="277"/>
        <end position="302"/>
    </location>
</feature>
<keyword evidence="1" id="KW-0472">Membrane</keyword>
<dbReference type="RefSeq" id="XP_002679807.1">
    <property type="nucleotide sequence ID" value="XM_002679761.1"/>
</dbReference>
<evidence type="ECO:0000313" key="3">
    <source>
        <dbReference type="Proteomes" id="UP000006671"/>
    </source>
</evidence>
<feature type="transmembrane region" description="Helical" evidence="1">
    <location>
        <begin position="133"/>
        <end position="151"/>
    </location>
</feature>
<dbReference type="KEGG" id="ngr:NAEGRDRAFT_78938"/>
<feature type="transmembrane region" description="Helical" evidence="1">
    <location>
        <begin position="68"/>
        <end position="85"/>
    </location>
</feature>
<proteinExistence type="predicted"/>
<keyword evidence="1" id="KW-1133">Transmembrane helix</keyword>